<dbReference type="RefSeq" id="WP_084057691.1">
    <property type="nucleotide sequence ID" value="NZ_FWXF01000009.1"/>
</dbReference>
<keyword evidence="2" id="KW-0472">Membrane</keyword>
<evidence type="ECO:0000256" key="2">
    <source>
        <dbReference type="SAM" id="Phobius"/>
    </source>
</evidence>
<feature type="transmembrane region" description="Helical" evidence="2">
    <location>
        <begin position="247"/>
        <end position="275"/>
    </location>
</feature>
<dbReference type="PANTHER" id="PTHR18964:SF149">
    <property type="entry name" value="BIFUNCTIONAL UDP-N-ACETYLGLUCOSAMINE 2-EPIMERASE_N-ACETYLMANNOSAMINE KINASE"/>
    <property type="match status" value="1"/>
</dbReference>
<keyword evidence="4" id="KW-1185">Reference proteome</keyword>
<gene>
    <name evidence="3" type="ORF">SAMN02746041_01961</name>
</gene>
<keyword evidence="3" id="KW-0808">Transferase</keyword>
<dbReference type="OrthoDB" id="9810372at2"/>
<protein>
    <submittedName>
        <fullName evidence="3">Glucokinase</fullName>
    </submittedName>
</protein>
<dbReference type="STRING" id="1121390.SAMN02746041_01961"/>
<evidence type="ECO:0000313" key="3">
    <source>
        <dbReference type="EMBL" id="SMC24196.1"/>
    </source>
</evidence>
<dbReference type="InterPro" id="IPR043129">
    <property type="entry name" value="ATPase_NBD"/>
</dbReference>
<dbReference type="AlphaFoldDB" id="A0A1W1XJM2"/>
<dbReference type="InterPro" id="IPR000600">
    <property type="entry name" value="ROK"/>
</dbReference>
<dbReference type="Pfam" id="PF00480">
    <property type="entry name" value="ROK"/>
    <property type="match status" value="1"/>
</dbReference>
<accession>A0A1W1XJM2</accession>
<dbReference type="GO" id="GO:0016301">
    <property type="term" value="F:kinase activity"/>
    <property type="evidence" value="ECO:0007669"/>
    <property type="project" value="UniProtKB-KW"/>
</dbReference>
<dbReference type="EMBL" id="FWXF01000009">
    <property type="protein sequence ID" value="SMC24196.1"/>
    <property type="molecule type" value="Genomic_DNA"/>
</dbReference>
<reference evidence="3 4" key="1">
    <citation type="submission" date="2017-04" db="EMBL/GenBank/DDBJ databases">
        <authorList>
            <person name="Afonso C.L."/>
            <person name="Miller P.J."/>
            <person name="Scott M.A."/>
            <person name="Spackman E."/>
            <person name="Goraichik I."/>
            <person name="Dimitrov K.M."/>
            <person name="Suarez D.L."/>
            <person name="Swayne D.E."/>
        </authorList>
    </citation>
    <scope>NUCLEOTIDE SEQUENCE [LARGE SCALE GENOMIC DNA]</scope>
    <source>
        <strain evidence="3 4">DSM 13146</strain>
    </source>
</reference>
<keyword evidence="3" id="KW-0418">Kinase</keyword>
<organism evidence="3 4">
    <name type="scientific">Desulfacinum hydrothermale DSM 13146</name>
    <dbReference type="NCBI Taxonomy" id="1121390"/>
    <lineage>
        <taxon>Bacteria</taxon>
        <taxon>Pseudomonadati</taxon>
        <taxon>Thermodesulfobacteriota</taxon>
        <taxon>Syntrophobacteria</taxon>
        <taxon>Syntrophobacterales</taxon>
        <taxon>Syntrophobacteraceae</taxon>
        <taxon>Desulfacinum</taxon>
    </lineage>
</organism>
<comment type="similarity">
    <text evidence="1">Belongs to the ROK (NagC/XylR) family.</text>
</comment>
<keyword evidence="2" id="KW-0812">Transmembrane</keyword>
<dbReference type="Gene3D" id="3.30.420.40">
    <property type="match status" value="2"/>
</dbReference>
<keyword evidence="2" id="KW-1133">Transmembrane helix</keyword>
<dbReference type="PANTHER" id="PTHR18964">
    <property type="entry name" value="ROK (REPRESSOR, ORF, KINASE) FAMILY"/>
    <property type="match status" value="1"/>
</dbReference>
<dbReference type="Proteomes" id="UP000192783">
    <property type="component" value="Unassembled WGS sequence"/>
</dbReference>
<evidence type="ECO:0000256" key="1">
    <source>
        <dbReference type="ARBA" id="ARBA00006479"/>
    </source>
</evidence>
<evidence type="ECO:0000313" key="4">
    <source>
        <dbReference type="Proteomes" id="UP000192783"/>
    </source>
</evidence>
<proteinExistence type="inferred from homology"/>
<name>A0A1W1XJM2_9BACT</name>
<sequence length="325" mass="34699">MKDKCVIGVDIGGTHMRCALMDRKGTVLAFRKDRSRSDEGPEALTRRLVQQCRDLLADGGLSNARLGAVGLGVAGKLDTASGTILFSPNLPSLAGFPLAVRVQEALQVPVAMENDANVFGLGEAWLGKARNVSNWIGVTLGTGVGGCFFANGRLWQGDRLGFSGEIGHMIVDPQGPECACGQKGCLEAHASATALVQGVRQAQKEAVPLSDLLQEALRRDQLTAHTIYRAARGGDPVARRLFARMGWALAVALSNLFTFLGISTAVIGGGVSASWDQFAPAMLDYFQQVPSMLDPQSIHVHRTELEDRASIYGAASLAWQTVDRR</sequence>
<dbReference type="SUPFAM" id="SSF53067">
    <property type="entry name" value="Actin-like ATPase domain"/>
    <property type="match status" value="1"/>
</dbReference>